<dbReference type="SUPFAM" id="SSF57667">
    <property type="entry name" value="beta-beta-alpha zinc fingers"/>
    <property type="match status" value="1"/>
</dbReference>
<dbReference type="SMART" id="SM00355">
    <property type="entry name" value="ZnF_C2H2"/>
    <property type="match status" value="2"/>
</dbReference>
<feature type="region of interest" description="Disordered" evidence="6">
    <location>
        <begin position="180"/>
        <end position="203"/>
    </location>
</feature>
<comment type="caution">
    <text evidence="8">The sequence shown here is derived from an EMBL/GenBank/DDBJ whole genome shotgun (WGS) entry which is preliminary data.</text>
</comment>
<feature type="domain" description="C2H2-type" evidence="7">
    <location>
        <begin position="258"/>
        <end position="288"/>
    </location>
</feature>
<reference evidence="8 9" key="1">
    <citation type="submission" date="2019-06" db="EMBL/GenBank/DDBJ databases">
        <title>Wine fermentation using esterase from Monascus purpureus.</title>
        <authorList>
            <person name="Geng C."/>
            <person name="Zhang Y."/>
        </authorList>
    </citation>
    <scope>NUCLEOTIDE SEQUENCE [LARGE SCALE GENOMIC DNA]</scope>
    <source>
        <strain evidence="8">HQ1</strain>
    </source>
</reference>
<dbReference type="OrthoDB" id="654211at2759"/>
<feature type="region of interest" description="Disordered" evidence="6">
    <location>
        <begin position="110"/>
        <end position="137"/>
    </location>
</feature>
<dbReference type="Gene3D" id="3.30.160.60">
    <property type="entry name" value="Classic Zinc Finger"/>
    <property type="match status" value="2"/>
</dbReference>
<dbReference type="PANTHER" id="PTHR47427">
    <property type="entry name" value="PROTEIN STE12"/>
    <property type="match status" value="1"/>
</dbReference>
<evidence type="ECO:0000313" key="8">
    <source>
        <dbReference type="EMBL" id="TQB70644.1"/>
    </source>
</evidence>
<sequence length="323" mass="36604">MSGWREVGSSAGHTYGTAPAPIPDNLAYYDENLEQFWVSPEVAYEKTDTFLCQPPVTGNLEMTRNSYNNRQTLCLPAYMSNPYLSRPIFNQPEGVPVSASGSNFLRWMPSTDPIPEQTLTSSQDLHQEPLTPPSPCAELYTSDIMKTRFTTTPHRSFSLNASFDTELSARRDPLVANCNGNLPSRSVYQNSSPSRHQQQPSGKITRRQLLKQGLMLENIPPIIKQVQFRCSEPGCKGRFKRQEHLKRHMKSHSKDRPYVCWVPGCHRAFSRSDNLNAHYSKTHSKRGGRNRYVSTLDETSSDYDPNFRGQLTPDGRPIYGSKL</sequence>
<dbReference type="STRING" id="5098.A0A507QUB9"/>
<evidence type="ECO:0000256" key="1">
    <source>
        <dbReference type="ARBA" id="ARBA00004123"/>
    </source>
</evidence>
<dbReference type="InterPro" id="IPR013087">
    <property type="entry name" value="Znf_C2H2_type"/>
</dbReference>
<dbReference type="AlphaFoldDB" id="A0A507QUB9"/>
<dbReference type="GO" id="GO:1990527">
    <property type="term" value="C:Tec1p-Ste12p-Dig1p complex"/>
    <property type="evidence" value="ECO:0007669"/>
    <property type="project" value="TreeGrafter"/>
</dbReference>
<keyword evidence="5" id="KW-0863">Zinc-finger</keyword>
<dbReference type="PROSITE" id="PS50157">
    <property type="entry name" value="ZINC_FINGER_C2H2_2"/>
    <property type="match status" value="2"/>
</dbReference>
<dbReference type="GO" id="GO:0008270">
    <property type="term" value="F:zinc ion binding"/>
    <property type="evidence" value="ECO:0007669"/>
    <property type="project" value="UniProtKB-KW"/>
</dbReference>
<evidence type="ECO:0000256" key="6">
    <source>
        <dbReference type="SAM" id="MobiDB-lite"/>
    </source>
</evidence>
<protein>
    <recommendedName>
        <fullName evidence="7">C2H2-type domain-containing protein</fullName>
    </recommendedName>
</protein>
<evidence type="ECO:0000256" key="2">
    <source>
        <dbReference type="ARBA" id="ARBA00023015"/>
    </source>
</evidence>
<proteinExistence type="predicted"/>
<keyword evidence="5" id="KW-0479">Metal-binding</keyword>
<dbReference type="PANTHER" id="PTHR47427:SF1">
    <property type="entry name" value="PROTEIN STE12"/>
    <property type="match status" value="1"/>
</dbReference>
<name>A0A507QUB9_MONPU</name>
<dbReference type="Pfam" id="PF00096">
    <property type="entry name" value="zf-C2H2"/>
    <property type="match status" value="2"/>
</dbReference>
<dbReference type="InterPro" id="IPR052127">
    <property type="entry name" value="STE12_transcription_factor"/>
</dbReference>
<keyword evidence="5" id="KW-0862">Zinc</keyword>
<evidence type="ECO:0000259" key="7">
    <source>
        <dbReference type="PROSITE" id="PS50157"/>
    </source>
</evidence>
<evidence type="ECO:0000256" key="4">
    <source>
        <dbReference type="ARBA" id="ARBA00023242"/>
    </source>
</evidence>
<dbReference type="GO" id="GO:0003700">
    <property type="term" value="F:DNA-binding transcription factor activity"/>
    <property type="evidence" value="ECO:0007669"/>
    <property type="project" value="TreeGrafter"/>
</dbReference>
<organism evidence="8 9">
    <name type="scientific">Monascus purpureus</name>
    <name type="common">Red mold</name>
    <name type="synonym">Monascus anka</name>
    <dbReference type="NCBI Taxonomy" id="5098"/>
    <lineage>
        <taxon>Eukaryota</taxon>
        <taxon>Fungi</taxon>
        <taxon>Dikarya</taxon>
        <taxon>Ascomycota</taxon>
        <taxon>Pezizomycotina</taxon>
        <taxon>Eurotiomycetes</taxon>
        <taxon>Eurotiomycetidae</taxon>
        <taxon>Eurotiales</taxon>
        <taxon>Aspergillaceae</taxon>
        <taxon>Monascus</taxon>
    </lineage>
</organism>
<evidence type="ECO:0000313" key="9">
    <source>
        <dbReference type="Proteomes" id="UP000319663"/>
    </source>
</evidence>
<dbReference type="GO" id="GO:0005634">
    <property type="term" value="C:nucleus"/>
    <property type="evidence" value="ECO:0007669"/>
    <property type="project" value="UniProtKB-SubCell"/>
</dbReference>
<accession>A0A507QUB9</accession>
<feature type="domain" description="C2H2-type" evidence="7">
    <location>
        <begin position="228"/>
        <end position="257"/>
    </location>
</feature>
<gene>
    <name evidence="8" type="ORF">MPDQ_000262</name>
</gene>
<evidence type="ECO:0000256" key="5">
    <source>
        <dbReference type="PROSITE-ProRule" id="PRU00042"/>
    </source>
</evidence>
<dbReference type="InterPro" id="IPR036236">
    <property type="entry name" value="Znf_C2H2_sf"/>
</dbReference>
<evidence type="ECO:0000256" key="3">
    <source>
        <dbReference type="ARBA" id="ARBA00023163"/>
    </source>
</evidence>
<keyword evidence="3" id="KW-0804">Transcription</keyword>
<keyword evidence="9" id="KW-1185">Reference proteome</keyword>
<comment type="subcellular location">
    <subcellularLocation>
        <location evidence="1">Nucleus</location>
    </subcellularLocation>
</comment>
<dbReference type="PROSITE" id="PS00028">
    <property type="entry name" value="ZINC_FINGER_C2H2_1"/>
    <property type="match status" value="2"/>
</dbReference>
<feature type="compositionally biased region" description="Polar residues" evidence="6">
    <location>
        <begin position="180"/>
        <end position="202"/>
    </location>
</feature>
<dbReference type="EMBL" id="VIFY01000100">
    <property type="protein sequence ID" value="TQB70644.1"/>
    <property type="molecule type" value="Genomic_DNA"/>
</dbReference>
<dbReference type="Proteomes" id="UP000319663">
    <property type="component" value="Unassembled WGS sequence"/>
</dbReference>
<keyword evidence="2" id="KW-0805">Transcription regulation</keyword>
<dbReference type="GO" id="GO:1990526">
    <property type="term" value="C:Ste12p-Dig1p-Dig2p complex"/>
    <property type="evidence" value="ECO:0007669"/>
    <property type="project" value="TreeGrafter"/>
</dbReference>
<keyword evidence="4" id="KW-0539">Nucleus</keyword>
<feature type="region of interest" description="Disordered" evidence="6">
    <location>
        <begin position="296"/>
        <end position="323"/>
    </location>
</feature>